<dbReference type="EC" id="2.7.1.182" evidence="15"/>
<evidence type="ECO:0000256" key="11">
    <source>
        <dbReference type="ARBA" id="ARBA00022946"/>
    </source>
</evidence>
<dbReference type="AlphaFoldDB" id="E1ZBF4"/>
<sequence length="142" mass="15737">MCFVLQSPVILVAPAQAPARRAWLLNRAQQLLEQAREMLPRLEPWLPALEMDTARREVQEGEEALADAHRGVFPSEQGEGPWSAAWTAAPTCAQCDQTALHLSKCSGCRAVAYCSRACQVKHWKEGGHKKECKRLAAEQSSQ</sequence>
<organism evidence="20">
    <name type="scientific">Chlorella variabilis</name>
    <name type="common">Green alga</name>
    <dbReference type="NCBI Taxonomy" id="554065"/>
    <lineage>
        <taxon>Eukaryota</taxon>
        <taxon>Viridiplantae</taxon>
        <taxon>Chlorophyta</taxon>
        <taxon>core chlorophytes</taxon>
        <taxon>Trebouxiophyceae</taxon>
        <taxon>Chlorellales</taxon>
        <taxon>Chlorellaceae</taxon>
        <taxon>Chlorella clade</taxon>
        <taxon>Chlorella</taxon>
    </lineage>
</organism>
<evidence type="ECO:0000256" key="7">
    <source>
        <dbReference type="ARBA" id="ARBA00022723"/>
    </source>
</evidence>
<protein>
    <recommendedName>
        <fullName evidence="15">phytol kinase</fullName>
        <ecNumber evidence="15">2.7.1.182</ecNumber>
    </recommendedName>
</protein>
<comment type="similarity">
    <text evidence="2">Belongs to the polyprenol kinase family.</text>
</comment>
<dbReference type="Pfam" id="PF01753">
    <property type="entry name" value="zf-MYND"/>
    <property type="match status" value="1"/>
</dbReference>
<keyword evidence="6" id="KW-0812">Transmembrane</keyword>
<dbReference type="GO" id="GO:0010276">
    <property type="term" value="F:phytol kinase activity"/>
    <property type="evidence" value="ECO:0007669"/>
    <property type="project" value="UniProtKB-EC"/>
</dbReference>
<comment type="pathway">
    <text evidence="14">Cofactor biosynthesis; tocopherol biosynthesis.</text>
</comment>
<evidence type="ECO:0000256" key="15">
    <source>
        <dbReference type="ARBA" id="ARBA00039024"/>
    </source>
</evidence>
<feature type="domain" description="MYND-type" evidence="18">
    <location>
        <begin position="92"/>
        <end position="132"/>
    </location>
</feature>
<dbReference type="GeneID" id="17356181"/>
<dbReference type="OrthoDB" id="515684at2759"/>
<dbReference type="Gene3D" id="6.10.140.2220">
    <property type="match status" value="1"/>
</dbReference>
<evidence type="ECO:0000256" key="9">
    <source>
        <dbReference type="ARBA" id="ARBA00022777"/>
    </source>
</evidence>
<dbReference type="GO" id="GO:0008270">
    <property type="term" value="F:zinc ion binding"/>
    <property type="evidence" value="ECO:0007669"/>
    <property type="project" value="UniProtKB-KW"/>
</dbReference>
<dbReference type="Proteomes" id="UP000008141">
    <property type="component" value="Unassembled WGS sequence"/>
</dbReference>
<dbReference type="InterPro" id="IPR002893">
    <property type="entry name" value="Znf_MYND"/>
</dbReference>
<keyword evidence="3" id="KW-0150">Chloroplast</keyword>
<dbReference type="STRING" id="554065.E1ZBF4"/>
<keyword evidence="5" id="KW-0808">Transferase</keyword>
<dbReference type="PANTHER" id="PTHR32523:SF8">
    <property type="entry name" value="DOLICHOL KINASE"/>
    <property type="match status" value="1"/>
</dbReference>
<evidence type="ECO:0000313" key="19">
    <source>
        <dbReference type="EMBL" id="EFN56637.1"/>
    </source>
</evidence>
<evidence type="ECO:0000256" key="6">
    <source>
        <dbReference type="ARBA" id="ARBA00022692"/>
    </source>
</evidence>
<keyword evidence="20" id="KW-1185">Reference proteome</keyword>
<evidence type="ECO:0000313" key="20">
    <source>
        <dbReference type="Proteomes" id="UP000008141"/>
    </source>
</evidence>
<evidence type="ECO:0000256" key="8">
    <source>
        <dbReference type="ARBA" id="ARBA00022771"/>
    </source>
</evidence>
<dbReference type="InParanoid" id="E1ZBF4"/>
<evidence type="ECO:0000256" key="5">
    <source>
        <dbReference type="ARBA" id="ARBA00022679"/>
    </source>
</evidence>
<dbReference type="EMBL" id="GL433841">
    <property type="protein sequence ID" value="EFN56637.1"/>
    <property type="molecule type" value="Genomic_DNA"/>
</dbReference>
<comment type="subcellular location">
    <subcellularLocation>
        <location evidence="1">Plastid</location>
        <location evidence="1">Chloroplast membrane</location>
        <topology evidence="1">Multi-pass membrane protein</topology>
    </subcellularLocation>
</comment>
<keyword evidence="13" id="KW-0472">Membrane</keyword>
<evidence type="ECO:0000259" key="18">
    <source>
        <dbReference type="PROSITE" id="PS50865"/>
    </source>
</evidence>
<dbReference type="InterPro" id="IPR039606">
    <property type="entry name" value="Phytol/farnesol_kinase"/>
</dbReference>
<dbReference type="GO" id="GO:0016020">
    <property type="term" value="C:membrane"/>
    <property type="evidence" value="ECO:0007669"/>
    <property type="project" value="UniProtKB-SubCell"/>
</dbReference>
<evidence type="ECO:0000256" key="4">
    <source>
        <dbReference type="ARBA" id="ARBA00022640"/>
    </source>
</evidence>
<evidence type="ECO:0000256" key="13">
    <source>
        <dbReference type="ARBA" id="ARBA00023136"/>
    </source>
</evidence>
<keyword evidence="4" id="KW-0934">Plastid</keyword>
<evidence type="ECO:0000256" key="16">
    <source>
        <dbReference type="ARBA" id="ARBA00048889"/>
    </source>
</evidence>
<evidence type="ECO:0000256" key="14">
    <source>
        <dbReference type="ARBA" id="ARBA00024015"/>
    </source>
</evidence>
<keyword evidence="11" id="KW-0809">Transit peptide</keyword>
<dbReference type="KEGG" id="cvr:CHLNCDRAFT_144433"/>
<evidence type="ECO:0000256" key="2">
    <source>
        <dbReference type="ARBA" id="ARBA00010794"/>
    </source>
</evidence>
<dbReference type="GO" id="GO:0009507">
    <property type="term" value="C:chloroplast"/>
    <property type="evidence" value="ECO:0007669"/>
    <property type="project" value="UniProtKB-SubCell"/>
</dbReference>
<dbReference type="PANTHER" id="PTHR32523">
    <property type="entry name" value="PHYTOL KINASE 1, CHLOROPLASTIC"/>
    <property type="match status" value="1"/>
</dbReference>
<evidence type="ECO:0000256" key="1">
    <source>
        <dbReference type="ARBA" id="ARBA00004508"/>
    </source>
</evidence>
<evidence type="ECO:0000256" key="12">
    <source>
        <dbReference type="ARBA" id="ARBA00022989"/>
    </source>
</evidence>
<evidence type="ECO:0000256" key="3">
    <source>
        <dbReference type="ARBA" id="ARBA00022528"/>
    </source>
</evidence>
<dbReference type="RefSeq" id="XP_005848739.1">
    <property type="nucleotide sequence ID" value="XM_005848677.1"/>
</dbReference>
<evidence type="ECO:0000256" key="17">
    <source>
        <dbReference type="PROSITE-ProRule" id="PRU00134"/>
    </source>
</evidence>
<keyword evidence="9" id="KW-0418">Kinase</keyword>
<evidence type="ECO:0000256" key="10">
    <source>
        <dbReference type="ARBA" id="ARBA00022833"/>
    </source>
</evidence>
<proteinExistence type="inferred from homology"/>
<name>E1ZBF4_CHLVA</name>
<keyword evidence="7" id="KW-0479">Metal-binding</keyword>
<keyword evidence="8 17" id="KW-0863">Zinc-finger</keyword>
<gene>
    <name evidence="19" type="ORF">CHLNCDRAFT_144433</name>
</gene>
<dbReference type="PROSITE" id="PS50865">
    <property type="entry name" value="ZF_MYND_2"/>
    <property type="match status" value="1"/>
</dbReference>
<keyword evidence="12" id="KW-1133">Transmembrane helix</keyword>
<dbReference type="PROSITE" id="PS01360">
    <property type="entry name" value="ZF_MYND_1"/>
    <property type="match status" value="1"/>
</dbReference>
<accession>E1ZBF4</accession>
<comment type="catalytic activity">
    <reaction evidence="16">
        <text>phytol + CTP = phytyl phosphate + CDP + H(+)</text>
        <dbReference type="Rhea" id="RHEA:38055"/>
        <dbReference type="ChEBI" id="CHEBI:15378"/>
        <dbReference type="ChEBI" id="CHEBI:17327"/>
        <dbReference type="ChEBI" id="CHEBI:37563"/>
        <dbReference type="ChEBI" id="CHEBI:58069"/>
        <dbReference type="ChEBI" id="CHEBI:75483"/>
        <dbReference type="EC" id="2.7.1.182"/>
    </reaction>
</comment>
<reference evidence="19 20" key="1">
    <citation type="journal article" date="2010" name="Plant Cell">
        <title>The Chlorella variabilis NC64A genome reveals adaptation to photosymbiosis, coevolution with viruses, and cryptic sex.</title>
        <authorList>
            <person name="Blanc G."/>
            <person name="Duncan G."/>
            <person name="Agarkova I."/>
            <person name="Borodovsky M."/>
            <person name="Gurnon J."/>
            <person name="Kuo A."/>
            <person name="Lindquist E."/>
            <person name="Lucas S."/>
            <person name="Pangilinan J."/>
            <person name="Polle J."/>
            <person name="Salamov A."/>
            <person name="Terry A."/>
            <person name="Yamada T."/>
            <person name="Dunigan D.D."/>
            <person name="Grigoriev I.V."/>
            <person name="Claverie J.M."/>
            <person name="Van Etten J.L."/>
        </authorList>
    </citation>
    <scope>NUCLEOTIDE SEQUENCE [LARGE SCALE GENOMIC DNA]</scope>
    <source>
        <strain evidence="19 20">NC64A</strain>
    </source>
</reference>
<keyword evidence="10" id="KW-0862">Zinc</keyword>
<dbReference type="SUPFAM" id="SSF144232">
    <property type="entry name" value="HIT/MYND zinc finger-like"/>
    <property type="match status" value="1"/>
</dbReference>